<dbReference type="InterPro" id="IPR036047">
    <property type="entry name" value="F-box-like_dom_sf"/>
</dbReference>
<dbReference type="Pfam" id="PF00646">
    <property type="entry name" value="F-box"/>
    <property type="match status" value="1"/>
</dbReference>
<dbReference type="InterPro" id="IPR055312">
    <property type="entry name" value="FBL15-like"/>
</dbReference>
<gene>
    <name evidence="2" type="ORF">QYE76_010972</name>
</gene>
<organism evidence="2 3">
    <name type="scientific">Lolium multiflorum</name>
    <name type="common">Italian ryegrass</name>
    <name type="synonym">Lolium perenne subsp. multiflorum</name>
    <dbReference type="NCBI Taxonomy" id="4521"/>
    <lineage>
        <taxon>Eukaryota</taxon>
        <taxon>Viridiplantae</taxon>
        <taxon>Streptophyta</taxon>
        <taxon>Embryophyta</taxon>
        <taxon>Tracheophyta</taxon>
        <taxon>Spermatophyta</taxon>
        <taxon>Magnoliopsida</taxon>
        <taxon>Liliopsida</taxon>
        <taxon>Poales</taxon>
        <taxon>Poaceae</taxon>
        <taxon>BOP clade</taxon>
        <taxon>Pooideae</taxon>
        <taxon>Poodae</taxon>
        <taxon>Poeae</taxon>
        <taxon>Poeae Chloroplast Group 2 (Poeae type)</taxon>
        <taxon>Loliodinae</taxon>
        <taxon>Loliinae</taxon>
        <taxon>Lolium</taxon>
    </lineage>
</organism>
<dbReference type="PANTHER" id="PTHR34709">
    <property type="entry name" value="OS10G0396666 PROTEIN"/>
    <property type="match status" value="1"/>
</dbReference>
<feature type="domain" description="F-box" evidence="1">
    <location>
        <begin position="15"/>
        <end position="54"/>
    </location>
</feature>
<name>A0AAD8TYB8_LOLMU</name>
<keyword evidence="3" id="KW-1185">Reference proteome</keyword>
<dbReference type="Gene3D" id="1.20.1280.50">
    <property type="match status" value="1"/>
</dbReference>
<dbReference type="InterPro" id="IPR001810">
    <property type="entry name" value="F-box_dom"/>
</dbReference>
<accession>A0AAD8TYB8</accession>
<comment type="caution">
    <text evidence="2">The sequence shown here is derived from an EMBL/GenBank/DDBJ whole genome shotgun (WGS) entry which is preliminary data.</text>
</comment>
<evidence type="ECO:0000259" key="1">
    <source>
        <dbReference type="Pfam" id="PF00646"/>
    </source>
</evidence>
<dbReference type="Proteomes" id="UP001231189">
    <property type="component" value="Unassembled WGS sequence"/>
</dbReference>
<sequence length="153" mass="17042">MENGRQQCGSERDHISKLPDELLHCILSRLRSFPAAVRTSGLSRRWRRVWASVPDIILVSDLIHEGTSFLDIVDGALAAYGAADPRVTLRNVKIIVPYKCNNVQAGRLAAWLLFASGQVAGKLDLCVDVAYHNKQMLNEIDLPPCFFRELRGG</sequence>
<proteinExistence type="predicted"/>
<reference evidence="2" key="1">
    <citation type="submission" date="2023-07" db="EMBL/GenBank/DDBJ databases">
        <title>A chromosome-level genome assembly of Lolium multiflorum.</title>
        <authorList>
            <person name="Chen Y."/>
            <person name="Copetti D."/>
            <person name="Kolliker R."/>
            <person name="Studer B."/>
        </authorList>
    </citation>
    <scope>NUCLEOTIDE SEQUENCE</scope>
    <source>
        <strain evidence="2">02402/16</strain>
        <tissue evidence="2">Leaf</tissue>
    </source>
</reference>
<dbReference type="PANTHER" id="PTHR34709:SF68">
    <property type="entry name" value="OS07G0550432 PROTEIN"/>
    <property type="match status" value="1"/>
</dbReference>
<evidence type="ECO:0000313" key="3">
    <source>
        <dbReference type="Proteomes" id="UP001231189"/>
    </source>
</evidence>
<dbReference type="EMBL" id="JAUUTY010000001">
    <property type="protein sequence ID" value="KAK1694275.1"/>
    <property type="molecule type" value="Genomic_DNA"/>
</dbReference>
<evidence type="ECO:0000313" key="2">
    <source>
        <dbReference type="EMBL" id="KAK1694275.1"/>
    </source>
</evidence>
<protein>
    <recommendedName>
        <fullName evidence="1">F-box domain-containing protein</fullName>
    </recommendedName>
</protein>
<dbReference type="SUPFAM" id="SSF81383">
    <property type="entry name" value="F-box domain"/>
    <property type="match status" value="1"/>
</dbReference>
<dbReference type="AlphaFoldDB" id="A0AAD8TYB8"/>